<evidence type="ECO:0008006" key="7">
    <source>
        <dbReference type="Google" id="ProtNLM"/>
    </source>
</evidence>
<reference evidence="5 6" key="1">
    <citation type="submission" date="2024-08" db="EMBL/GenBank/DDBJ databases">
        <authorList>
            <person name="Cucini C."/>
            <person name="Frati F."/>
        </authorList>
    </citation>
    <scope>NUCLEOTIDE SEQUENCE [LARGE SCALE GENOMIC DNA]</scope>
</reference>
<dbReference type="PRINTS" id="PR00805">
    <property type="entry name" value="ALPHACATENIN"/>
</dbReference>
<feature type="region of interest" description="Disordered" evidence="4">
    <location>
        <begin position="1"/>
        <end position="50"/>
    </location>
</feature>
<dbReference type="InterPro" id="IPR006077">
    <property type="entry name" value="Vinculin/catenin"/>
</dbReference>
<evidence type="ECO:0000256" key="2">
    <source>
        <dbReference type="ARBA" id="ARBA00008376"/>
    </source>
</evidence>
<comment type="caution">
    <text evidence="5">The sequence shown here is derived from an EMBL/GenBank/DDBJ whole genome shotgun (WGS) entry which is preliminary data.</text>
</comment>
<dbReference type="Gene3D" id="6.10.250.2510">
    <property type="match status" value="1"/>
</dbReference>
<feature type="compositionally biased region" description="Polar residues" evidence="4">
    <location>
        <begin position="19"/>
        <end position="38"/>
    </location>
</feature>
<proteinExistence type="inferred from homology"/>
<accession>A0ABP1QGA3</accession>
<evidence type="ECO:0000256" key="1">
    <source>
        <dbReference type="ARBA" id="ARBA00004496"/>
    </source>
</evidence>
<dbReference type="Gene3D" id="1.20.120.230">
    <property type="entry name" value="Alpha-catenin/vinculin-like"/>
    <property type="match status" value="4"/>
</dbReference>
<evidence type="ECO:0000313" key="5">
    <source>
        <dbReference type="EMBL" id="CAL8101058.1"/>
    </source>
</evidence>
<feature type="compositionally biased region" description="Pro residues" evidence="4">
    <location>
        <begin position="616"/>
        <end position="628"/>
    </location>
</feature>
<protein>
    <recommendedName>
        <fullName evidence="7">Alpha-catulin</fullName>
    </recommendedName>
</protein>
<evidence type="ECO:0000313" key="6">
    <source>
        <dbReference type="Proteomes" id="UP001642540"/>
    </source>
</evidence>
<feature type="compositionally biased region" description="Gly residues" evidence="4">
    <location>
        <begin position="867"/>
        <end position="877"/>
    </location>
</feature>
<feature type="region of interest" description="Disordered" evidence="4">
    <location>
        <begin position="600"/>
        <end position="628"/>
    </location>
</feature>
<gene>
    <name evidence="5" type="ORF">ODALV1_LOCUS10722</name>
</gene>
<comment type="similarity">
    <text evidence="2">Belongs to the vinculin/alpha-catenin family.</text>
</comment>
<sequence length="877" mass="96528">MACALSPEAFSEEDDNNDDNQTIHSSSDLRETSPTGISQAGGGGGAAAGAAAATSATPSVSAHTFPQGFPEIKTKSIERTLIPLVQQITTLVNAKERSFCSDRTLRAISRVGQSVNIAVERFVTVGEAIADDSDEIRPQMYAACQEARAAGATIEKLCEYNGEGLDGRHVPRAISDRAAMVRAARCLLAAVTRVLLLADSVVVRQLLLAKDKVVNTLTRLESVTNFTEFVKAFSQFGTEMVELAQLTGDRQADLKDERRRAQMGAARHVLERSTMMLLTSAKTCLRHPESISARENRDTVFCQMRRAMDLIHYVVKDGVIDSAASLVACPSTTQPRNPKDDEWDGNHSVSSSLQRFLDQVEVTKMTFVGPQARQQLPATLEFILERIQDFTDSAYTTHEHRENILLLCDRVRLQLNQLLRVGLLHHEQKDSPSSELEQAIDGTIKSVYELRAQLQETALQQASEMISSSKEASDLVAVLRNTALTTDADRLEEVAENFTEHLEHCQEVCKLLRHTSPTDSLHVQAKYGEINLKIYGPQVVVAARTLCSNPTSKIAKENLEVFIDMWQSLMDDVAALANEIAEVCRTRAMNKQVYMSLPRPGSCVPPTQQNHYPAATPNPNPNPEPPPAVVTPGPTTTPGQTGALPVETEDVAYSKHGTTQKPIKATKLDTEEQAKIAKSGLEMKLITSDLEAEAEKWGEENFNDENNDIVRRAKNMSSMAYNMYQFTRGEGPLKTTQDLFTQAEYFAEEANRLYKVIRQFSYTVPTSIEKKQLLEKVDEIPTRVQQLQFTVKNPTVGKAATFTKVDSVIQETKLLMTVISKVVTTCFECASKYQLDFRGLSPRGRNSPYRTDADDVSGGAGSEQSKPGGGTSSDGSM</sequence>
<dbReference type="InterPro" id="IPR030045">
    <property type="entry name" value="CTNNAL1"/>
</dbReference>
<feature type="region of interest" description="Disordered" evidence="4">
    <location>
        <begin position="841"/>
        <end position="877"/>
    </location>
</feature>
<evidence type="ECO:0000256" key="3">
    <source>
        <dbReference type="ARBA" id="ARBA00022490"/>
    </source>
</evidence>
<comment type="subcellular location">
    <subcellularLocation>
        <location evidence="1">Cytoplasm</location>
    </subcellularLocation>
</comment>
<dbReference type="PANTHER" id="PTHR46342">
    <property type="entry name" value="ALPHA-CATULIN"/>
    <property type="match status" value="1"/>
</dbReference>
<name>A0ABP1QGA3_9HEXA</name>
<dbReference type="InterPro" id="IPR001033">
    <property type="entry name" value="Alpha_catenin"/>
</dbReference>
<evidence type="ECO:0000256" key="4">
    <source>
        <dbReference type="SAM" id="MobiDB-lite"/>
    </source>
</evidence>
<dbReference type="InterPro" id="IPR036723">
    <property type="entry name" value="Alpha-catenin/vinculin-like_sf"/>
</dbReference>
<dbReference type="EMBL" id="CAXLJM020000033">
    <property type="protein sequence ID" value="CAL8101058.1"/>
    <property type="molecule type" value="Genomic_DNA"/>
</dbReference>
<keyword evidence="3" id="KW-0963">Cytoplasm</keyword>
<dbReference type="Pfam" id="PF01044">
    <property type="entry name" value="Vinculin"/>
    <property type="match status" value="2"/>
</dbReference>
<dbReference type="PANTHER" id="PTHR46342:SF1">
    <property type="entry name" value="ALPHA-CATULIN"/>
    <property type="match status" value="1"/>
</dbReference>
<dbReference type="SUPFAM" id="SSF47220">
    <property type="entry name" value="alpha-catenin/vinculin-like"/>
    <property type="match status" value="3"/>
</dbReference>
<organism evidence="5 6">
    <name type="scientific">Orchesella dallaii</name>
    <dbReference type="NCBI Taxonomy" id="48710"/>
    <lineage>
        <taxon>Eukaryota</taxon>
        <taxon>Metazoa</taxon>
        <taxon>Ecdysozoa</taxon>
        <taxon>Arthropoda</taxon>
        <taxon>Hexapoda</taxon>
        <taxon>Collembola</taxon>
        <taxon>Entomobryomorpha</taxon>
        <taxon>Entomobryoidea</taxon>
        <taxon>Orchesellidae</taxon>
        <taxon>Orchesellinae</taxon>
        <taxon>Orchesella</taxon>
    </lineage>
</organism>
<keyword evidence="6" id="KW-1185">Reference proteome</keyword>
<dbReference type="Proteomes" id="UP001642540">
    <property type="component" value="Unassembled WGS sequence"/>
</dbReference>